<evidence type="ECO:0000256" key="2">
    <source>
        <dbReference type="ARBA" id="ARBA00022448"/>
    </source>
</evidence>
<dbReference type="Gene3D" id="1.20.1250.20">
    <property type="entry name" value="MFS general substrate transporter like domains"/>
    <property type="match status" value="1"/>
</dbReference>
<feature type="transmembrane region" description="Helical" evidence="7">
    <location>
        <begin position="444"/>
        <end position="473"/>
    </location>
</feature>
<evidence type="ECO:0000256" key="4">
    <source>
        <dbReference type="ARBA" id="ARBA00022692"/>
    </source>
</evidence>
<dbReference type="InterPro" id="IPR020846">
    <property type="entry name" value="MFS_dom"/>
</dbReference>
<evidence type="ECO:0000313" key="10">
    <source>
        <dbReference type="Proteomes" id="UP001194414"/>
    </source>
</evidence>
<dbReference type="PROSITE" id="PS50850">
    <property type="entry name" value="MFS"/>
    <property type="match status" value="1"/>
</dbReference>
<dbReference type="PRINTS" id="PR01036">
    <property type="entry name" value="TCRTETB"/>
</dbReference>
<feature type="transmembrane region" description="Helical" evidence="7">
    <location>
        <begin position="233"/>
        <end position="252"/>
    </location>
</feature>
<feature type="transmembrane region" description="Helical" evidence="7">
    <location>
        <begin position="273"/>
        <end position="295"/>
    </location>
</feature>
<dbReference type="InterPro" id="IPR004638">
    <property type="entry name" value="EmrB-like"/>
</dbReference>
<dbReference type="InterPro" id="IPR011701">
    <property type="entry name" value="MFS"/>
</dbReference>
<gene>
    <name evidence="9" type="ORF">HYQ56_1439</name>
</gene>
<feature type="transmembrane region" description="Helical" evidence="7">
    <location>
        <begin position="18"/>
        <end position="36"/>
    </location>
</feature>
<sequence length="493" mass="53101">MENAQSGMKARLDVKHPWLAILPLMLGAFVGMFSETSLNIALPQLMKALQVGQSSIQWLVTGYMLVIGIILPLSSLFTKWFTTKKLVLFGLAAFIIGSLISGFGINFPIVLIGRMIQGIGTGIILPLMFTIAMLIFPPNKLGTVNGILALVIMFAPAIGPTLTGLILAAGSWRDIFFTFVVFLVIAFVIGLFSLKNVNQITKPKVDFISIILSIIAFSGLIAGASFASELGWLSVQVLGCLIVGVIALIFYVRRQLKLEVPVLNMRVFRHRNFTLGAILVMVDFGIILSAMYLLPQYLQNGLLVAVALTGIIMLPGGVINAVTSAFAERMYDSFGAKWPARIGFIIAFVDALMLSLVTTHSAIWYAILAHIILMIGAPLAMSPSQTSALNSLKGLESADGSAILNTMQQIVGALATALATSFLTVGRNAVSGSAAYKFTNGVHYGMYFTIALTIIGSSLPCLLRMTVSILISLDNKIYQKKRGLTLSLLLFLL</sequence>
<dbReference type="PANTHER" id="PTHR42718:SF43">
    <property type="entry name" value="LINCOMYCIN RESISTANCE PROTEIN LMRB"/>
    <property type="match status" value="1"/>
</dbReference>
<dbReference type="InterPro" id="IPR036259">
    <property type="entry name" value="MFS_trans_sf"/>
</dbReference>
<dbReference type="PANTHER" id="PTHR42718">
    <property type="entry name" value="MAJOR FACILITATOR SUPERFAMILY MULTIDRUG TRANSPORTER MFSC"/>
    <property type="match status" value="1"/>
</dbReference>
<comment type="caution">
    <text evidence="9">The sequence shown here is derived from an EMBL/GenBank/DDBJ whole genome shotgun (WGS) entry which is preliminary data.</text>
</comment>
<feature type="transmembrane region" description="Helical" evidence="7">
    <location>
        <begin position="402"/>
        <end position="424"/>
    </location>
</feature>
<feature type="transmembrane region" description="Helical" evidence="7">
    <location>
        <begin position="206"/>
        <end position="227"/>
    </location>
</feature>
<accession>A0AAW4DP22</accession>
<evidence type="ECO:0000256" key="7">
    <source>
        <dbReference type="SAM" id="Phobius"/>
    </source>
</evidence>
<evidence type="ECO:0000256" key="3">
    <source>
        <dbReference type="ARBA" id="ARBA00022475"/>
    </source>
</evidence>
<dbReference type="EMBL" id="JACCPP010000023">
    <property type="protein sequence ID" value="MBI1708455.1"/>
    <property type="molecule type" value="Genomic_DNA"/>
</dbReference>
<feature type="transmembrane region" description="Helical" evidence="7">
    <location>
        <begin position="175"/>
        <end position="194"/>
    </location>
</feature>
<dbReference type="SUPFAM" id="SSF103473">
    <property type="entry name" value="MFS general substrate transporter"/>
    <property type="match status" value="1"/>
</dbReference>
<feature type="transmembrane region" description="Helical" evidence="7">
    <location>
        <begin position="115"/>
        <end position="136"/>
    </location>
</feature>
<dbReference type="GO" id="GO:0022857">
    <property type="term" value="F:transmembrane transporter activity"/>
    <property type="evidence" value="ECO:0007669"/>
    <property type="project" value="InterPro"/>
</dbReference>
<feature type="transmembrane region" description="Helical" evidence="7">
    <location>
        <begin position="363"/>
        <end position="381"/>
    </location>
</feature>
<proteinExistence type="predicted"/>
<dbReference type="AlphaFoldDB" id="A0AAW4DP22"/>
<keyword evidence="6 7" id="KW-0472">Membrane</keyword>
<dbReference type="GO" id="GO:0005886">
    <property type="term" value="C:plasma membrane"/>
    <property type="evidence" value="ECO:0007669"/>
    <property type="project" value="UniProtKB-SubCell"/>
</dbReference>
<dbReference type="Pfam" id="PF07690">
    <property type="entry name" value="MFS_1"/>
    <property type="match status" value="1"/>
</dbReference>
<feature type="transmembrane region" description="Helical" evidence="7">
    <location>
        <begin position="148"/>
        <end position="169"/>
    </location>
</feature>
<evidence type="ECO:0000256" key="5">
    <source>
        <dbReference type="ARBA" id="ARBA00022989"/>
    </source>
</evidence>
<comment type="subcellular location">
    <subcellularLocation>
        <location evidence="1">Cell membrane</location>
        <topology evidence="1">Multi-pass membrane protein</topology>
    </subcellularLocation>
</comment>
<protein>
    <submittedName>
        <fullName evidence="9">Multidrug MFS transporter</fullName>
    </submittedName>
</protein>
<evidence type="ECO:0000256" key="1">
    <source>
        <dbReference type="ARBA" id="ARBA00004651"/>
    </source>
</evidence>
<evidence type="ECO:0000256" key="6">
    <source>
        <dbReference type="ARBA" id="ARBA00023136"/>
    </source>
</evidence>
<feature type="transmembrane region" description="Helical" evidence="7">
    <location>
        <begin position="56"/>
        <end position="74"/>
    </location>
</feature>
<feature type="transmembrane region" description="Helical" evidence="7">
    <location>
        <begin position="338"/>
        <end position="357"/>
    </location>
</feature>
<feature type="transmembrane region" description="Helical" evidence="7">
    <location>
        <begin position="301"/>
        <end position="326"/>
    </location>
</feature>
<keyword evidence="3" id="KW-1003">Cell membrane</keyword>
<keyword evidence="5 7" id="KW-1133">Transmembrane helix</keyword>
<dbReference type="NCBIfam" id="TIGR00711">
    <property type="entry name" value="efflux_EmrB"/>
    <property type="match status" value="1"/>
</dbReference>
<name>A0AAW4DP22_9LACO</name>
<feature type="domain" description="Major facilitator superfamily (MFS) profile" evidence="8">
    <location>
        <begin position="20"/>
        <end position="476"/>
    </location>
</feature>
<evidence type="ECO:0000313" key="9">
    <source>
        <dbReference type="EMBL" id="MBI1708455.1"/>
    </source>
</evidence>
<keyword evidence="4 7" id="KW-0812">Transmembrane</keyword>
<organism evidence="9 10">
    <name type="scientific">Lactobacillus crispatus</name>
    <dbReference type="NCBI Taxonomy" id="47770"/>
    <lineage>
        <taxon>Bacteria</taxon>
        <taxon>Bacillati</taxon>
        <taxon>Bacillota</taxon>
        <taxon>Bacilli</taxon>
        <taxon>Lactobacillales</taxon>
        <taxon>Lactobacillaceae</taxon>
        <taxon>Lactobacillus</taxon>
    </lineage>
</organism>
<dbReference type="Proteomes" id="UP001194414">
    <property type="component" value="Unassembled WGS sequence"/>
</dbReference>
<dbReference type="Gene3D" id="1.20.1720.10">
    <property type="entry name" value="Multidrug resistance protein D"/>
    <property type="match status" value="1"/>
</dbReference>
<reference evidence="9" key="1">
    <citation type="submission" date="2020-07" db="EMBL/GenBank/DDBJ databases">
        <title>Comparative genomics analyses of Lactobacillus crispatus isolated from different ecological niches.</title>
        <authorList>
            <person name="Mancino W."/>
            <person name="Mancabelli L."/>
            <person name="Lugli G.A."/>
            <person name="Milani C."/>
            <person name="Viappiani A."/>
            <person name="Anzalone R."/>
            <person name="Longhi G."/>
            <person name="Ventura M."/>
            <person name="Turroni F."/>
        </authorList>
    </citation>
    <scope>NUCLEOTIDE SEQUENCE</scope>
    <source>
        <strain evidence="9">LB65</strain>
    </source>
</reference>
<feature type="transmembrane region" description="Helical" evidence="7">
    <location>
        <begin position="86"/>
        <end position="109"/>
    </location>
</feature>
<evidence type="ECO:0000259" key="8">
    <source>
        <dbReference type="PROSITE" id="PS50850"/>
    </source>
</evidence>
<keyword evidence="2" id="KW-0813">Transport</keyword>